<accession>A0A0C5J9G4</accession>
<name>A0A0C5J9G4_9PROT</name>
<evidence type="ECO:0000256" key="3">
    <source>
        <dbReference type="ARBA" id="ARBA00022801"/>
    </source>
</evidence>
<dbReference type="Pfam" id="PF00753">
    <property type="entry name" value="Lactamase_B"/>
    <property type="match status" value="1"/>
</dbReference>
<feature type="signal peptide" evidence="5">
    <location>
        <begin position="1"/>
        <end position="30"/>
    </location>
</feature>
<protein>
    <submittedName>
        <fullName evidence="7">Beta-lactamase</fullName>
    </submittedName>
</protein>
<evidence type="ECO:0000256" key="5">
    <source>
        <dbReference type="SAM" id="SignalP"/>
    </source>
</evidence>
<evidence type="ECO:0000256" key="4">
    <source>
        <dbReference type="ARBA" id="ARBA00022833"/>
    </source>
</evidence>
<dbReference type="GO" id="GO:0016787">
    <property type="term" value="F:hydrolase activity"/>
    <property type="evidence" value="ECO:0007669"/>
    <property type="project" value="UniProtKB-KW"/>
</dbReference>
<evidence type="ECO:0000256" key="2">
    <source>
        <dbReference type="ARBA" id="ARBA00022723"/>
    </source>
</evidence>
<keyword evidence="5" id="KW-0732">Signal</keyword>
<dbReference type="EMBL" id="CP010554">
    <property type="protein sequence ID" value="AJP48408.1"/>
    <property type="molecule type" value="Genomic_DNA"/>
</dbReference>
<dbReference type="PANTHER" id="PTHR42978">
    <property type="entry name" value="QUORUM-QUENCHING LACTONASE YTNP-RELATED-RELATED"/>
    <property type="match status" value="1"/>
</dbReference>
<evidence type="ECO:0000259" key="6">
    <source>
        <dbReference type="SMART" id="SM00849"/>
    </source>
</evidence>
<dbReference type="Proteomes" id="UP000061603">
    <property type="component" value="Chromosome"/>
</dbReference>
<proteinExistence type="inferred from homology"/>
<dbReference type="CDD" id="cd07720">
    <property type="entry name" value="OPHC2-like_MBL-fold"/>
    <property type="match status" value="1"/>
</dbReference>
<dbReference type="Gene3D" id="3.60.15.10">
    <property type="entry name" value="Ribonuclease Z/Hydroxyacylglutathione hydrolase-like"/>
    <property type="match status" value="1"/>
</dbReference>
<dbReference type="RefSeq" id="WP_202634317.1">
    <property type="nucleotide sequence ID" value="NZ_CP010554.1"/>
</dbReference>
<evidence type="ECO:0000313" key="8">
    <source>
        <dbReference type="Proteomes" id="UP000061603"/>
    </source>
</evidence>
<dbReference type="InterPro" id="IPR001279">
    <property type="entry name" value="Metallo-B-lactamas"/>
</dbReference>
<keyword evidence="2" id="KW-0479">Metal-binding</keyword>
<dbReference type="InterPro" id="IPR051013">
    <property type="entry name" value="MBL_superfamily_lactonases"/>
</dbReference>
<dbReference type="HOGENOM" id="CLU_056519_0_0_4"/>
<comment type="similarity">
    <text evidence="1">Belongs to the metallo-beta-lactamase superfamily.</text>
</comment>
<dbReference type="STRING" id="1565605.PG1C_07930"/>
<keyword evidence="4" id="KW-0862">Zinc</keyword>
<feature type="domain" description="Metallo-beta-lactamase" evidence="6">
    <location>
        <begin position="92"/>
        <end position="300"/>
    </location>
</feature>
<dbReference type="SMART" id="SM00849">
    <property type="entry name" value="Lactamase_B"/>
    <property type="match status" value="1"/>
</dbReference>
<dbReference type="InterPro" id="IPR036866">
    <property type="entry name" value="RibonucZ/Hydroxyglut_hydro"/>
</dbReference>
<organism evidence="7 8">
    <name type="scientific">Rugosibacter aromaticivorans</name>
    <dbReference type="NCBI Taxonomy" id="1565605"/>
    <lineage>
        <taxon>Bacteria</taxon>
        <taxon>Pseudomonadati</taxon>
        <taxon>Pseudomonadota</taxon>
        <taxon>Betaproteobacteria</taxon>
        <taxon>Nitrosomonadales</taxon>
        <taxon>Sterolibacteriaceae</taxon>
        <taxon>Rugosibacter</taxon>
    </lineage>
</organism>
<keyword evidence="8" id="KW-1185">Reference proteome</keyword>
<evidence type="ECO:0000313" key="7">
    <source>
        <dbReference type="EMBL" id="AJP48408.1"/>
    </source>
</evidence>
<dbReference type="AlphaFoldDB" id="A0A0C5J9G4"/>
<dbReference type="SUPFAM" id="SSF56281">
    <property type="entry name" value="Metallo-hydrolase/oxidoreductase"/>
    <property type="match status" value="1"/>
</dbReference>
<gene>
    <name evidence="7" type="ORF">PG1C_07930</name>
</gene>
<dbReference type="PATRIC" id="fig|1565605.3.peg.1680"/>
<dbReference type="PANTHER" id="PTHR42978:SF6">
    <property type="entry name" value="QUORUM-QUENCHING LACTONASE YTNP-RELATED"/>
    <property type="match status" value="1"/>
</dbReference>
<evidence type="ECO:0000256" key="1">
    <source>
        <dbReference type="ARBA" id="ARBA00007749"/>
    </source>
</evidence>
<keyword evidence="3" id="KW-0378">Hydrolase</keyword>
<sequence length="335" mass="35951">MHKLSRLFTALIASSALSSAALLPMSPAYAAAPMVHTQVPGYYRLMVGSIEVTALFDGAMQLDKGLLQHADEKTLNRSLDRLFVGNPKMNTAVNAYLINTGKHLVLVDAGAAGLFGPTLGNLLQNMKAAGYQPEQVDRIIITHLHADHVGGINDAQGKPVFPQADVYVSKAENDFWLSKEIAAGAPKETQPFFKMAQDSAAPYQASGHWKTLAGDGTGEIVPGIQAVNASGHTPGHRVYVVESQGQKLFITGDLLHAHAIQFAHPEVAIQFDTDQKKAIATRREILKRVASEKSLMAGAHLPFPGIGHVTPEGKDSYRWVPVEFTPLPSATPAAQ</sequence>
<dbReference type="KEGG" id="rbu:PG1C_07930"/>
<dbReference type="GO" id="GO:0046872">
    <property type="term" value="F:metal ion binding"/>
    <property type="evidence" value="ECO:0007669"/>
    <property type="project" value="UniProtKB-KW"/>
</dbReference>
<feature type="chain" id="PRO_5002189585" evidence="5">
    <location>
        <begin position="31"/>
        <end position="335"/>
    </location>
</feature>
<reference evidence="7 8" key="1">
    <citation type="journal article" date="2015" name="Genome Announc.">
        <title>Complete Genome Sequence of a Novel Bacterium within the Family Rhodocyclaceae That Degrades Polycyclic Aromatic Hydrocarbons.</title>
        <authorList>
            <person name="Singleton D.R."/>
            <person name="Dickey A.N."/>
            <person name="Scholl E.H."/>
            <person name="Wright F.A."/>
            <person name="Aitken M.D."/>
        </authorList>
    </citation>
    <scope>NUCLEOTIDE SEQUENCE [LARGE SCALE GENOMIC DNA]</scope>
    <source>
        <strain evidence="8">PG1-Ca6</strain>
    </source>
</reference>